<evidence type="ECO:0000313" key="4">
    <source>
        <dbReference type="Proteomes" id="UP001050691"/>
    </source>
</evidence>
<sequence length="797" mass="88230">MGRTKGVKNKEGHKAGGARKGSGRKPKAVEDRSKKEITGHSHPHFARILRNSSSTPNLDTKRVANVLPAITSTTRHETNTQAYKPTTFSESYPVVICTPDSPVWTRPPLPIPLSNNESSYYEFPSNSWSIISNNPHKAQPISDLATHGMRFTELLPVPYFTTSTPQSQFTTEFSSMMPTNTPISSPMCSPNLEISYPQSEALHWDNPRYGSVTNGSSHLFADSASSADGMYCPHPSYSPYIWPSSPVMSSSASQESPTSSYCSIESPITSLPSTLPSLKARRRPRRCAVCLMYGEELSAYACPGRGDRNRCHFSRNYDTSPIPHGDIGENPNCYSTEDVSVLNDYGKYTEYDSNSLSLRILLVDLDTAKFVLPQEEQEQPAADEEIARFVRILNNSKNLKLFISISILALRHLKDSHTFYKQDPYAVIELNGEKHQTKVEPKGGQHPVWDDEFRLDVYNTTSASDRKLKVSVFSKEYREDELIGEAEIDIGETLKKGEFDEWVTLELNKSFKGEVYLELTYYSAEPPLMRRPSKLSPKDRLSRPPITPPKERTSPYLSPHGVTVPGPGHHSASPSTPRTSSSAHSSPSSHPALDIPPSLKVPQVHKDKHSTPSPSIHVSKPLPSLSPGHHQPQQNLQDVHAQRSPPHFPQPGLSPLPLSTSPVMLSTTPPPKFQDPTLKNIPFLDVGPPFTPLEAVSTTPKPLQHVPSVLRPTNTKSSPIPVQSRAPPPLPPRPEDPDELFRRQLEESDAEFAAKLAESEGFDLERLRIEEADAELARKMAAEESEGGASHIPGGWQ</sequence>
<dbReference type="InterPro" id="IPR000008">
    <property type="entry name" value="C2_dom"/>
</dbReference>
<feature type="compositionally biased region" description="Basic and acidic residues" evidence="1">
    <location>
        <begin position="733"/>
        <end position="746"/>
    </location>
</feature>
<feature type="domain" description="C2" evidence="2">
    <location>
        <begin position="382"/>
        <end position="503"/>
    </location>
</feature>
<dbReference type="Proteomes" id="UP001050691">
    <property type="component" value="Unassembled WGS sequence"/>
</dbReference>
<dbReference type="PANTHER" id="PTHR47052">
    <property type="entry name" value="CONSERVED SERINE PROLINE-RICH PROTEIN (AFU_ORTHOLOGUE AFUA_2G01790)"/>
    <property type="match status" value="1"/>
</dbReference>
<feature type="compositionally biased region" description="Basic and acidic residues" evidence="1">
    <location>
        <begin position="27"/>
        <end position="39"/>
    </location>
</feature>
<dbReference type="PROSITE" id="PS50004">
    <property type="entry name" value="C2"/>
    <property type="match status" value="1"/>
</dbReference>
<dbReference type="InterPro" id="IPR035892">
    <property type="entry name" value="C2_domain_sf"/>
</dbReference>
<dbReference type="InterPro" id="IPR052981">
    <property type="entry name" value="Ingression_C2_domain"/>
</dbReference>
<accession>A0AAV5ADQ8</accession>
<feature type="region of interest" description="Disordered" evidence="1">
    <location>
        <begin position="1"/>
        <end position="62"/>
    </location>
</feature>
<keyword evidence="4" id="KW-1185">Reference proteome</keyword>
<protein>
    <recommendedName>
        <fullName evidence="2">C2 domain-containing protein</fullName>
    </recommendedName>
</protein>
<dbReference type="AlphaFoldDB" id="A0AAV5ADQ8"/>
<name>A0AAV5ADQ8_9AGAM</name>
<dbReference type="SUPFAM" id="SSF49562">
    <property type="entry name" value="C2 domain (Calcium/lipid-binding domain, CaLB)"/>
    <property type="match status" value="1"/>
</dbReference>
<feature type="region of interest" description="Disordered" evidence="1">
    <location>
        <begin position="777"/>
        <end position="797"/>
    </location>
</feature>
<proteinExistence type="predicted"/>
<evidence type="ECO:0000259" key="2">
    <source>
        <dbReference type="PROSITE" id="PS50004"/>
    </source>
</evidence>
<evidence type="ECO:0000256" key="1">
    <source>
        <dbReference type="SAM" id="MobiDB-lite"/>
    </source>
</evidence>
<dbReference type="SMART" id="SM00239">
    <property type="entry name" value="C2"/>
    <property type="match status" value="1"/>
</dbReference>
<feature type="compositionally biased region" description="Low complexity" evidence="1">
    <location>
        <begin position="569"/>
        <end position="592"/>
    </location>
</feature>
<feature type="region of interest" description="Disordered" evidence="1">
    <location>
        <begin position="528"/>
        <end position="747"/>
    </location>
</feature>
<comment type="caution">
    <text evidence="3">The sequence shown here is derived from an EMBL/GenBank/DDBJ whole genome shotgun (WGS) entry which is preliminary data.</text>
</comment>
<reference evidence="3" key="1">
    <citation type="submission" date="2021-10" db="EMBL/GenBank/DDBJ databases">
        <title>De novo Genome Assembly of Clathrus columnatus (Basidiomycota, Fungi) Using Illumina and Nanopore Sequence Data.</title>
        <authorList>
            <person name="Ogiso-Tanaka E."/>
            <person name="Itagaki H."/>
            <person name="Hosoya T."/>
            <person name="Hosaka K."/>
        </authorList>
    </citation>
    <scope>NUCLEOTIDE SEQUENCE</scope>
    <source>
        <strain evidence="3">MO-923</strain>
    </source>
</reference>
<evidence type="ECO:0000313" key="3">
    <source>
        <dbReference type="EMBL" id="GJJ11258.1"/>
    </source>
</evidence>
<feature type="compositionally biased region" description="Low complexity" evidence="1">
    <location>
        <begin position="655"/>
        <end position="667"/>
    </location>
</feature>
<dbReference type="PANTHER" id="PTHR47052:SF3">
    <property type="entry name" value="INGRESSION PROTEIN 1"/>
    <property type="match status" value="1"/>
</dbReference>
<feature type="compositionally biased region" description="Polar residues" evidence="1">
    <location>
        <begin position="711"/>
        <end position="721"/>
    </location>
</feature>
<dbReference type="EMBL" id="BPWL01000006">
    <property type="protein sequence ID" value="GJJ11258.1"/>
    <property type="molecule type" value="Genomic_DNA"/>
</dbReference>
<dbReference type="Pfam" id="PF00168">
    <property type="entry name" value="C2"/>
    <property type="match status" value="1"/>
</dbReference>
<organism evidence="3 4">
    <name type="scientific">Clathrus columnatus</name>
    <dbReference type="NCBI Taxonomy" id="1419009"/>
    <lineage>
        <taxon>Eukaryota</taxon>
        <taxon>Fungi</taxon>
        <taxon>Dikarya</taxon>
        <taxon>Basidiomycota</taxon>
        <taxon>Agaricomycotina</taxon>
        <taxon>Agaricomycetes</taxon>
        <taxon>Phallomycetidae</taxon>
        <taxon>Phallales</taxon>
        <taxon>Clathraceae</taxon>
        <taxon>Clathrus</taxon>
    </lineage>
</organism>
<dbReference type="Gene3D" id="2.60.40.150">
    <property type="entry name" value="C2 domain"/>
    <property type="match status" value="1"/>
</dbReference>
<gene>
    <name evidence="3" type="ORF">Clacol_005490</name>
</gene>